<evidence type="ECO:0000256" key="3">
    <source>
        <dbReference type="ARBA" id="ARBA00023125"/>
    </source>
</evidence>
<evidence type="ECO:0000256" key="1">
    <source>
        <dbReference type="ARBA" id="ARBA00004123"/>
    </source>
</evidence>
<dbReference type="GO" id="GO:0003677">
    <property type="term" value="F:DNA binding"/>
    <property type="evidence" value="ECO:0007669"/>
    <property type="project" value="UniProtKB-KW"/>
</dbReference>
<dbReference type="EMBL" id="JAHUZN010000005">
    <property type="protein sequence ID" value="KAG8493373.1"/>
    <property type="molecule type" value="Genomic_DNA"/>
</dbReference>
<dbReference type="Proteomes" id="UP000701853">
    <property type="component" value="Chromosome 5"/>
</dbReference>
<feature type="domain" description="Myb-like" evidence="6">
    <location>
        <begin position="160"/>
        <end position="225"/>
    </location>
</feature>
<keyword evidence="4" id="KW-0804">Transcription</keyword>
<keyword evidence="2" id="KW-0805">Transcription regulation</keyword>
<accession>A0A8J6D6V9</accession>
<evidence type="ECO:0000256" key="5">
    <source>
        <dbReference type="ARBA" id="ARBA00023242"/>
    </source>
</evidence>
<dbReference type="Pfam" id="PF13837">
    <property type="entry name" value="Myb_DNA-bind_4"/>
    <property type="match status" value="1"/>
</dbReference>
<dbReference type="GO" id="GO:0006355">
    <property type="term" value="P:regulation of DNA-templated transcription"/>
    <property type="evidence" value="ECO:0007669"/>
    <property type="project" value="UniProtKB-ARBA"/>
</dbReference>
<evidence type="ECO:0000256" key="2">
    <source>
        <dbReference type="ARBA" id="ARBA00023015"/>
    </source>
</evidence>
<gene>
    <name evidence="7" type="ORF">CXB51_010933</name>
</gene>
<dbReference type="Gene3D" id="1.10.10.60">
    <property type="entry name" value="Homeodomain-like"/>
    <property type="match status" value="1"/>
</dbReference>
<dbReference type="GO" id="GO:0005634">
    <property type="term" value="C:nucleus"/>
    <property type="evidence" value="ECO:0007669"/>
    <property type="project" value="UniProtKB-SubCell"/>
</dbReference>
<proteinExistence type="predicted"/>
<keyword evidence="5" id="KW-0539">Nucleus</keyword>
<dbReference type="AlphaFoldDB" id="A0A8J6D6V9"/>
<name>A0A8J6D6V9_9ROSI</name>
<dbReference type="PROSITE" id="PS50090">
    <property type="entry name" value="MYB_LIKE"/>
    <property type="match status" value="1"/>
</dbReference>
<dbReference type="FunFam" id="1.10.10.60:FF:000342">
    <property type="entry name" value="trihelix transcription factor PTL-like"/>
    <property type="match status" value="1"/>
</dbReference>
<evidence type="ECO:0000313" key="7">
    <source>
        <dbReference type="EMBL" id="KAG8493373.1"/>
    </source>
</evidence>
<sequence>MAQALSRLKGESNNATLFTGRGRWGRGQAPIQKFTSQNHILGQKRQSGRALQHASFDQFLGFRISHHLRYGLPDFQRLLTRRTHFPASLLPQPSESPYLAHHRNMAPSPPPYHEPPYVLSNGNIAMPCGLLKFNTTGATDFTAAASASAAVGGGGWSLGNIDGGNSRWPRQETLTLLEIRSRLDSKFKEANQKGPLWDEVSRIMAEEYGYQRSGKKCREKFENLYKYYKKTKEGKAGRQDGKNYRFFKQLEAIYGETSNQSSVPETNNINTVPSNLPEKYHESMQEQKMSHSLGFSDPEFEASSSEKMNVDECELSGIASMVNQKGVKKGWKTKVKDFVDSQMKRLIDSQDVWMERMLKVIEEKEKERVLREEEWRRQEAARFDKEHELWVKERAWIEARDASLMAALKTLRPLTAKTQNEINANRWTEHEILERRLQENAYSTRQNTWEDIKAKMVNLGYGYEHEANNAECYKKRKEDYLSS</sequence>
<dbReference type="PANTHER" id="PTHR21654:SF63">
    <property type="entry name" value="MYB-LIKE DOMAIN-CONTAINING PROTEIN"/>
    <property type="match status" value="1"/>
</dbReference>
<evidence type="ECO:0000313" key="8">
    <source>
        <dbReference type="Proteomes" id="UP000701853"/>
    </source>
</evidence>
<dbReference type="PANTHER" id="PTHR21654">
    <property type="entry name" value="FI21293P1"/>
    <property type="match status" value="1"/>
</dbReference>
<dbReference type="InterPro" id="IPR044822">
    <property type="entry name" value="Myb_DNA-bind_4"/>
</dbReference>
<dbReference type="InterPro" id="IPR001005">
    <property type="entry name" value="SANT/Myb"/>
</dbReference>
<comment type="caution">
    <text evidence="7">The sequence shown here is derived from an EMBL/GenBank/DDBJ whole genome shotgun (WGS) entry which is preliminary data.</text>
</comment>
<reference evidence="7 8" key="1">
    <citation type="journal article" date="2021" name="bioRxiv">
        <title>The Gossypium anomalum genome as a resource for cotton improvement and evolutionary analysis of hybrid incompatibility.</title>
        <authorList>
            <person name="Grover C.E."/>
            <person name="Yuan D."/>
            <person name="Arick M.A."/>
            <person name="Miller E.R."/>
            <person name="Hu G."/>
            <person name="Peterson D.G."/>
            <person name="Wendel J.F."/>
            <person name="Udall J.A."/>
        </authorList>
    </citation>
    <scope>NUCLEOTIDE SEQUENCE [LARGE SCALE GENOMIC DNA]</scope>
    <source>
        <strain evidence="7">JFW-Udall</strain>
        <tissue evidence="7">Leaf</tissue>
    </source>
</reference>
<dbReference type="CDD" id="cd12203">
    <property type="entry name" value="GT1"/>
    <property type="match status" value="1"/>
</dbReference>
<dbReference type="OrthoDB" id="1919525at2759"/>
<organism evidence="7 8">
    <name type="scientific">Gossypium anomalum</name>
    <dbReference type="NCBI Taxonomy" id="47600"/>
    <lineage>
        <taxon>Eukaryota</taxon>
        <taxon>Viridiplantae</taxon>
        <taxon>Streptophyta</taxon>
        <taxon>Embryophyta</taxon>
        <taxon>Tracheophyta</taxon>
        <taxon>Spermatophyta</taxon>
        <taxon>Magnoliopsida</taxon>
        <taxon>eudicotyledons</taxon>
        <taxon>Gunneridae</taxon>
        <taxon>Pentapetalae</taxon>
        <taxon>rosids</taxon>
        <taxon>malvids</taxon>
        <taxon>Malvales</taxon>
        <taxon>Malvaceae</taxon>
        <taxon>Malvoideae</taxon>
        <taxon>Gossypium</taxon>
    </lineage>
</organism>
<keyword evidence="3" id="KW-0238">DNA-binding</keyword>
<evidence type="ECO:0000256" key="4">
    <source>
        <dbReference type="ARBA" id="ARBA00023163"/>
    </source>
</evidence>
<keyword evidence="8" id="KW-1185">Reference proteome</keyword>
<protein>
    <recommendedName>
        <fullName evidence="6">Myb-like domain-containing protein</fullName>
    </recommendedName>
</protein>
<comment type="subcellular location">
    <subcellularLocation>
        <location evidence="1">Nucleus</location>
    </subcellularLocation>
</comment>
<evidence type="ECO:0000259" key="6">
    <source>
        <dbReference type="PROSITE" id="PS50090"/>
    </source>
</evidence>